<accession>A0ABP0K2G4</accession>
<feature type="transmembrane region" description="Helical" evidence="5">
    <location>
        <begin position="1061"/>
        <end position="1079"/>
    </location>
</feature>
<comment type="cofactor">
    <cofactor evidence="1">
        <name>Fe cation</name>
        <dbReference type="ChEBI" id="CHEBI:24875"/>
    </cofactor>
</comment>
<keyword evidence="8" id="KW-1185">Reference proteome</keyword>
<keyword evidence="5" id="KW-0812">Transmembrane</keyword>
<dbReference type="Gene3D" id="2.60.120.620">
    <property type="entry name" value="q2cbj1_9rhob like domain"/>
    <property type="match status" value="1"/>
</dbReference>
<keyword evidence="5" id="KW-0472">Membrane</keyword>
<feature type="transmembrane region" description="Helical" evidence="5">
    <location>
        <begin position="750"/>
        <end position="770"/>
    </location>
</feature>
<comment type="similarity">
    <text evidence="2">Belongs to the DeSI family.</text>
</comment>
<evidence type="ECO:0000256" key="5">
    <source>
        <dbReference type="SAM" id="Phobius"/>
    </source>
</evidence>
<dbReference type="Gene3D" id="1.10.287.940">
    <property type="entry name" value="atp-gated p2x4 ion channel"/>
    <property type="match status" value="1"/>
</dbReference>
<keyword evidence="4" id="KW-0378">Hydrolase</keyword>
<dbReference type="SMART" id="SM01179">
    <property type="entry name" value="DUF862"/>
    <property type="match status" value="1"/>
</dbReference>
<evidence type="ECO:0000256" key="1">
    <source>
        <dbReference type="ARBA" id="ARBA00001962"/>
    </source>
</evidence>
<dbReference type="PROSITE" id="PS51858">
    <property type="entry name" value="PPPDE"/>
    <property type="match status" value="1"/>
</dbReference>
<name>A0ABP0K2G4_9DINO</name>
<evidence type="ECO:0000313" key="8">
    <source>
        <dbReference type="Proteomes" id="UP001642464"/>
    </source>
</evidence>
<dbReference type="PANTHER" id="PTHR20883:SF46">
    <property type="entry name" value="PHYTANOYL-COA HYDROXYLASE"/>
    <property type="match status" value="1"/>
</dbReference>
<dbReference type="InterPro" id="IPR008580">
    <property type="entry name" value="PPPDE_dom"/>
</dbReference>
<dbReference type="InterPro" id="IPR008775">
    <property type="entry name" value="Phytyl_CoA_dOase-like"/>
</dbReference>
<dbReference type="SUPFAM" id="SSF51197">
    <property type="entry name" value="Clavaminate synthase-like"/>
    <property type="match status" value="1"/>
</dbReference>
<proteinExistence type="inferred from homology"/>
<keyword evidence="5" id="KW-1133">Transmembrane helix</keyword>
<dbReference type="Proteomes" id="UP001642464">
    <property type="component" value="Unassembled WGS sequence"/>
</dbReference>
<dbReference type="Pfam" id="PF05721">
    <property type="entry name" value="PhyH"/>
    <property type="match status" value="1"/>
</dbReference>
<protein>
    <submittedName>
        <fullName evidence="7">Desumoylating isopeptidase 1 (DeSI-1) (PPPDE peptidase domain-containing protein 2) (Polyubiquitinated substrate transporter) (POST)</fullName>
    </submittedName>
</protein>
<evidence type="ECO:0000256" key="4">
    <source>
        <dbReference type="ARBA" id="ARBA00022801"/>
    </source>
</evidence>
<evidence type="ECO:0000313" key="7">
    <source>
        <dbReference type="EMBL" id="CAK9020968.1"/>
    </source>
</evidence>
<evidence type="ECO:0000259" key="6">
    <source>
        <dbReference type="PROSITE" id="PS51858"/>
    </source>
</evidence>
<dbReference type="EMBL" id="CAXAMM010009646">
    <property type="protein sequence ID" value="CAK9020968.1"/>
    <property type="molecule type" value="Genomic_DNA"/>
</dbReference>
<dbReference type="PANTHER" id="PTHR20883">
    <property type="entry name" value="PHYTANOYL-COA DIOXYGENASE DOMAIN CONTAINING 1"/>
    <property type="match status" value="1"/>
</dbReference>
<dbReference type="Gene3D" id="3.90.1720.30">
    <property type="entry name" value="PPPDE domains"/>
    <property type="match status" value="1"/>
</dbReference>
<dbReference type="Pfam" id="PF05903">
    <property type="entry name" value="Peptidase_C97"/>
    <property type="match status" value="1"/>
</dbReference>
<dbReference type="InterPro" id="IPR042266">
    <property type="entry name" value="PPPDE_sf"/>
</dbReference>
<feature type="domain" description="PPPDE" evidence="6">
    <location>
        <begin position="571"/>
        <end position="702"/>
    </location>
</feature>
<evidence type="ECO:0000256" key="3">
    <source>
        <dbReference type="ARBA" id="ARBA00022670"/>
    </source>
</evidence>
<evidence type="ECO:0000256" key="2">
    <source>
        <dbReference type="ARBA" id="ARBA00008140"/>
    </source>
</evidence>
<gene>
    <name evidence="7" type="ORF">SCF082_LOCUS15131</name>
</gene>
<comment type="caution">
    <text evidence="7">The sequence shown here is derived from an EMBL/GenBank/DDBJ whole genome shotgun (WGS) entry which is preliminary data.</text>
</comment>
<reference evidence="7 8" key="1">
    <citation type="submission" date="2024-02" db="EMBL/GenBank/DDBJ databases">
        <authorList>
            <person name="Chen Y."/>
            <person name="Shah S."/>
            <person name="Dougan E. K."/>
            <person name="Thang M."/>
            <person name="Chan C."/>
        </authorList>
    </citation>
    <scope>NUCLEOTIDE SEQUENCE [LARGE SCALE GENOMIC DNA]</scope>
</reference>
<keyword evidence="3" id="KW-0645">Protease</keyword>
<organism evidence="7 8">
    <name type="scientific">Durusdinium trenchii</name>
    <dbReference type="NCBI Taxonomy" id="1381693"/>
    <lineage>
        <taxon>Eukaryota</taxon>
        <taxon>Sar</taxon>
        <taxon>Alveolata</taxon>
        <taxon>Dinophyceae</taxon>
        <taxon>Suessiales</taxon>
        <taxon>Symbiodiniaceae</taxon>
        <taxon>Durusdinium</taxon>
    </lineage>
</organism>
<sequence>MASVSPAERESFQRDGFLKVEKLISVEQAKELREHYEELFQGKFPTGIYPDEWHWREGISKPDKFREIVNAWKSSPLVAAVALSPDVAQVAASLMGWEGTRLAQDDVLWKPPGASGVGYHQDSAYISQNFRPLENNSVTVWIALDDADEETGVVEYAVGSHRWPLHDDSATTSSFHGADDEWAPLRHAAERAGVGPPEIRRLTVPLGGAVFHHQDVWHGSGRNRSSHRPRRALGVHLLKRDLVWRREPRPDYIYGRYMLSEDSEEVSEQFFPITWTPSGYTSPVVRRLLKPTNKKPRLEGFAAVHVVEWNTVYQIRAHIRHKAGDQKVEGGPSATAEELTKCWLATLKAQHSEEAIAERDEEFVRIRVKQTMREVDPQGLGRVGIDTWCNHMLLTRSSPAAMRAMLHVNRLLEAAIQQCPSILVALQHSFEAAERQIRRPKPSKTWEEDPEGIPFEGFDRESPLPSPRTFPSPIVQTAPEVTPEVVVMDSPGFRRSHDHDAFPIEEILMIYTRKLWHLRPKYTGPSKRRTDFSYTSPESFVKETLKAMEMDSSTLVSFADFLALFLGRQEWPVHLHLYDLSRGLASMLGPVLLSKELEGVWHTGIVVYGKEYYFGGDIFYDTPANTGFGTPRVVIPLGTTLRQRDELHAFIVDELKPVFNREAYDAARNNCNHFTDRVSLHLVGCHIPEDVLEQPQLMPHAGVPGGHARTTVPVTHGAAMRFRVCGLTLNELFAYRVPLQAVVKDCRLGMLNYALMIGIFVYVMGFQIIYQCRYLVKPDIELSMRTTLRAPHQATPFEELPYCCIQTSVSSTCGPEQLACRRYKGQSVLHSSEEALTVVTRRRIRSEVMDQDEFVADLESFTLLLEPTVFSIAKEPVHETQVMPGNAMRGHLEVGSMGEANDLQHELCRERSLQGEALDTPSNLAGRVTDHAPCYIKADLMHNGNEIFKISTLLRAMGLSLETHRAAHNETIRHRGLVVMLLMDIHSYEYGHGLLKEPFFVLKPIPANRSEFGKERVLPGNTGADTEIIIDDYGLHFLVQPGGTLAHFSFNQFLEEVTTSLALLAASGIVVKFLAVYLFPLGGVYDEAMTKTSPDIHRVEKLMQMSQEELQQQHQSIFPHRRCDTSEKLVLRLSHIQATSSDSESN</sequence>